<organism evidence="12 13">
    <name type="scientific">Syncephalastrum racemosum</name>
    <name type="common">Filamentous fungus</name>
    <dbReference type="NCBI Taxonomy" id="13706"/>
    <lineage>
        <taxon>Eukaryota</taxon>
        <taxon>Fungi</taxon>
        <taxon>Fungi incertae sedis</taxon>
        <taxon>Mucoromycota</taxon>
        <taxon>Mucoromycotina</taxon>
        <taxon>Mucoromycetes</taxon>
        <taxon>Mucorales</taxon>
        <taxon>Syncephalastraceae</taxon>
        <taxon>Syncephalastrum</taxon>
    </lineage>
</organism>
<keyword evidence="3 8" id="KW-0329">Glyoxylate bypass</keyword>
<dbReference type="Gene3D" id="3.20.20.360">
    <property type="entry name" value="Malate synthase, domain 3"/>
    <property type="match status" value="1"/>
</dbReference>
<dbReference type="InterPro" id="IPR001465">
    <property type="entry name" value="Malate_synthase_TIM"/>
</dbReference>
<keyword evidence="5 8" id="KW-0808">Transferase</keyword>
<dbReference type="GO" id="GO:0005782">
    <property type="term" value="C:peroxisomal matrix"/>
    <property type="evidence" value="ECO:0007669"/>
    <property type="project" value="TreeGrafter"/>
</dbReference>
<reference evidence="12 13" key="1">
    <citation type="submission" date="2016-07" db="EMBL/GenBank/DDBJ databases">
        <title>Pervasive Adenine N6-methylation of Active Genes in Fungi.</title>
        <authorList>
            <consortium name="DOE Joint Genome Institute"/>
            <person name="Mondo S.J."/>
            <person name="Dannebaum R.O."/>
            <person name="Kuo R.C."/>
            <person name="Labutti K."/>
            <person name="Haridas S."/>
            <person name="Kuo A."/>
            <person name="Salamov A."/>
            <person name="Ahrendt S.R."/>
            <person name="Lipzen A."/>
            <person name="Sullivan W."/>
            <person name="Andreopoulos W.B."/>
            <person name="Clum A."/>
            <person name="Lindquist E."/>
            <person name="Daum C."/>
            <person name="Ramamoorthy G.K."/>
            <person name="Gryganskyi A."/>
            <person name="Culley D."/>
            <person name="Magnuson J.K."/>
            <person name="James T.Y."/>
            <person name="O'Malley M.A."/>
            <person name="Stajich J.E."/>
            <person name="Spatafora J.W."/>
            <person name="Visel A."/>
            <person name="Grigoriev I.V."/>
        </authorList>
    </citation>
    <scope>NUCLEOTIDE SEQUENCE [LARGE SCALE GENOMIC DNA]</scope>
    <source>
        <strain evidence="12 13">NRRL 2496</strain>
    </source>
</reference>
<dbReference type="Pfam" id="PF20656">
    <property type="entry name" value="MS_N"/>
    <property type="match status" value="1"/>
</dbReference>
<dbReference type="UniPathway" id="UPA00703">
    <property type="reaction ID" value="UER00720"/>
</dbReference>
<evidence type="ECO:0000256" key="1">
    <source>
        <dbReference type="ARBA" id="ARBA00006394"/>
    </source>
</evidence>
<evidence type="ECO:0000313" key="13">
    <source>
        <dbReference type="Proteomes" id="UP000242180"/>
    </source>
</evidence>
<evidence type="ECO:0000259" key="10">
    <source>
        <dbReference type="Pfam" id="PF20656"/>
    </source>
</evidence>
<dbReference type="CDD" id="cd00727">
    <property type="entry name" value="malate_synt_A"/>
    <property type="match status" value="1"/>
</dbReference>
<gene>
    <name evidence="12" type="ORF">BCR43DRAFT_481630</name>
</gene>
<name>A0A1X2HSH7_SYNRA</name>
<feature type="active site" description="Proton donor" evidence="7">
    <location>
        <position position="456"/>
    </location>
</feature>
<dbReference type="Pfam" id="PF20659">
    <property type="entry name" value="MS_C"/>
    <property type="match status" value="1"/>
</dbReference>
<dbReference type="EC" id="2.3.3.9" evidence="2 8"/>
<keyword evidence="13" id="KW-1185">Reference proteome</keyword>
<dbReference type="STRING" id="13706.A0A1X2HSH7"/>
<dbReference type="NCBIfam" id="TIGR01344">
    <property type="entry name" value="malate_syn_A"/>
    <property type="match status" value="1"/>
</dbReference>
<dbReference type="PANTHER" id="PTHR42902">
    <property type="entry name" value="MALATE SYNTHASE"/>
    <property type="match status" value="1"/>
</dbReference>
<dbReference type="InterPro" id="IPR046363">
    <property type="entry name" value="MS_N_TIM-barrel_dom"/>
</dbReference>
<dbReference type="Pfam" id="PF01274">
    <property type="entry name" value="MS_TIM-barrel"/>
    <property type="match status" value="1"/>
</dbReference>
<dbReference type="GO" id="GO:0006099">
    <property type="term" value="P:tricarboxylic acid cycle"/>
    <property type="evidence" value="ECO:0007669"/>
    <property type="project" value="UniProtKB-KW"/>
</dbReference>
<dbReference type="GO" id="GO:0004474">
    <property type="term" value="F:malate synthase activity"/>
    <property type="evidence" value="ECO:0007669"/>
    <property type="project" value="UniProtKB-EC"/>
</dbReference>
<feature type="domain" description="Malate synthase N-terminal" evidence="10">
    <location>
        <begin position="16"/>
        <end position="78"/>
    </location>
</feature>
<dbReference type="AlphaFoldDB" id="A0A1X2HSH7"/>
<dbReference type="InterPro" id="IPR048355">
    <property type="entry name" value="MS_C"/>
</dbReference>
<dbReference type="Proteomes" id="UP000242180">
    <property type="component" value="Unassembled WGS sequence"/>
</dbReference>
<comment type="caution">
    <text evidence="12">The sequence shown here is derived from an EMBL/GenBank/DDBJ whole genome shotgun (WGS) entry which is preliminary data.</text>
</comment>
<dbReference type="InterPro" id="IPR006252">
    <property type="entry name" value="Malate_synthA"/>
</dbReference>
<dbReference type="OMA" id="WHLPERH"/>
<evidence type="ECO:0000256" key="7">
    <source>
        <dbReference type="PIRSR" id="PIRSR001363-1"/>
    </source>
</evidence>
<feature type="domain" description="Malate synthase C-terminal" evidence="11">
    <location>
        <begin position="422"/>
        <end position="540"/>
    </location>
</feature>
<comment type="catalytic activity">
    <reaction evidence="6 8">
        <text>glyoxylate + acetyl-CoA + H2O = (S)-malate + CoA + H(+)</text>
        <dbReference type="Rhea" id="RHEA:18181"/>
        <dbReference type="ChEBI" id="CHEBI:15377"/>
        <dbReference type="ChEBI" id="CHEBI:15378"/>
        <dbReference type="ChEBI" id="CHEBI:15589"/>
        <dbReference type="ChEBI" id="CHEBI:36655"/>
        <dbReference type="ChEBI" id="CHEBI:57287"/>
        <dbReference type="ChEBI" id="CHEBI:57288"/>
        <dbReference type="EC" id="2.3.3.9"/>
    </reaction>
</comment>
<accession>A0A1X2HSH7</accession>
<evidence type="ECO:0000256" key="5">
    <source>
        <dbReference type="ARBA" id="ARBA00022679"/>
    </source>
</evidence>
<comment type="pathway">
    <text evidence="8">Carbohydrate metabolism; glyoxylate cycle; (S)-malate from isocitrate: step 2/2.</text>
</comment>
<dbReference type="EMBL" id="MCGN01000001">
    <property type="protein sequence ID" value="ORZ02491.1"/>
    <property type="molecule type" value="Genomic_DNA"/>
</dbReference>
<evidence type="ECO:0000313" key="12">
    <source>
        <dbReference type="EMBL" id="ORZ02491.1"/>
    </source>
</evidence>
<evidence type="ECO:0000259" key="9">
    <source>
        <dbReference type="Pfam" id="PF01274"/>
    </source>
</evidence>
<dbReference type="InParanoid" id="A0A1X2HSH7"/>
<dbReference type="OrthoDB" id="186072at2759"/>
<evidence type="ECO:0000256" key="6">
    <source>
        <dbReference type="ARBA" id="ARBA00047918"/>
    </source>
</evidence>
<feature type="domain" description="Malate synthase TIM barrel" evidence="9">
    <location>
        <begin position="171"/>
        <end position="416"/>
    </location>
</feature>
<evidence type="ECO:0000259" key="11">
    <source>
        <dbReference type="Pfam" id="PF20659"/>
    </source>
</evidence>
<evidence type="ECO:0000256" key="2">
    <source>
        <dbReference type="ARBA" id="ARBA00012636"/>
    </source>
</evidence>
<dbReference type="InterPro" id="IPR048356">
    <property type="entry name" value="MS_N"/>
</dbReference>
<dbReference type="InterPro" id="IPR044856">
    <property type="entry name" value="Malate_synth_C_sf"/>
</dbReference>
<dbReference type="InterPro" id="IPR011076">
    <property type="entry name" value="Malate_synth_sf"/>
</dbReference>
<dbReference type="Gene3D" id="1.20.1220.12">
    <property type="entry name" value="Malate synthase, domain III"/>
    <property type="match status" value="1"/>
</dbReference>
<dbReference type="FunFam" id="3.20.20.360:FF:000001">
    <property type="entry name" value="Malate synthase"/>
    <property type="match status" value="1"/>
</dbReference>
<dbReference type="InterPro" id="IPR019830">
    <property type="entry name" value="Malate_synthase_CS"/>
</dbReference>
<dbReference type="SUPFAM" id="SSF51645">
    <property type="entry name" value="Malate synthase G"/>
    <property type="match status" value="1"/>
</dbReference>
<evidence type="ECO:0000256" key="3">
    <source>
        <dbReference type="ARBA" id="ARBA00022435"/>
    </source>
</evidence>
<dbReference type="PIRSF" id="PIRSF001363">
    <property type="entry name" value="Malate_synth"/>
    <property type="match status" value="1"/>
</dbReference>
<dbReference type="PANTHER" id="PTHR42902:SF1">
    <property type="entry name" value="MALATE SYNTHASE 1-RELATED"/>
    <property type="match status" value="1"/>
</dbReference>
<sequence>MSVQSQATNLKVNVPGVTVLGAVTAQQAEILTPEALLFLATLQRIFNPTRKTLMQRRVYRQQELDRGVLPNFLPETAYIREDPNWRAAPPAPGLQDRRVEITGPVDRKMVINALNSGAKTFMADFEDSSSPTWENMISGQVNLRDAVREQIAFTNPNGKKYELRKDGKAAVLLVRPRGWHMVEKHVLVDGEPMSASIFDFALYFFHNAKELIKRGKGPYFYLPKMESHLEARLWNDIFNVAQDMINIPRGTIRGTVLIETIMAAFEMDEIIYELRDHSAGLNCGRWDYIFSFIKRLRQYPEFVLPDRSQVTMTVPFMDAYVRLLIQTCHKRGVHAMGGMAAQIPIKNDQQANKAAMDKVYADKLREVKAGHDGTWIAHPDLAKIAFEVFNEHMPTPNQIHVRREDVQVKNTDLLDINFKGAITENGIRSNIQVGLGYMEAWLRGVGCVPLNYMMEDAATAEISRSQLWQWAKHHARTSDGKEISGQYLLQILDEETDKIKKQLGAKYASSKYEQAKKAFATNVTGEKYDEFLTTLLYDEVVVASVPARL</sequence>
<comment type="similarity">
    <text evidence="1 8">Belongs to the malate synthase family.</text>
</comment>
<dbReference type="FunFam" id="1.20.1220.12:FF:000001">
    <property type="entry name" value="Malate synthase"/>
    <property type="match status" value="1"/>
</dbReference>
<evidence type="ECO:0000256" key="8">
    <source>
        <dbReference type="RuleBase" id="RU000555"/>
    </source>
</evidence>
<keyword evidence="4 8" id="KW-0816">Tricarboxylic acid cycle</keyword>
<proteinExistence type="inferred from homology"/>
<feature type="active site" description="Proton acceptor" evidence="7">
    <location>
        <position position="175"/>
    </location>
</feature>
<evidence type="ECO:0000256" key="4">
    <source>
        <dbReference type="ARBA" id="ARBA00022532"/>
    </source>
</evidence>
<dbReference type="PROSITE" id="PS00510">
    <property type="entry name" value="MALATE_SYNTHASE"/>
    <property type="match status" value="1"/>
</dbReference>
<protein>
    <recommendedName>
        <fullName evidence="2 8">Malate synthase</fullName>
        <ecNumber evidence="2 8">2.3.3.9</ecNumber>
    </recommendedName>
</protein>
<dbReference type="GO" id="GO:0006097">
    <property type="term" value="P:glyoxylate cycle"/>
    <property type="evidence" value="ECO:0007669"/>
    <property type="project" value="UniProtKB-UniPathway"/>
</dbReference>